<dbReference type="EMBL" id="CP076664">
    <property type="protein sequence ID" value="QWU89491.1"/>
    <property type="molecule type" value="Genomic_DNA"/>
</dbReference>
<dbReference type="PROSITE" id="PS00678">
    <property type="entry name" value="WD_REPEATS_1"/>
    <property type="match status" value="3"/>
</dbReference>
<dbReference type="InterPro" id="IPR015943">
    <property type="entry name" value="WD40/YVTN_repeat-like_dom_sf"/>
</dbReference>
<dbReference type="InterPro" id="IPR001680">
    <property type="entry name" value="WD40_rpt"/>
</dbReference>
<feature type="compositionally biased region" description="Basic and acidic residues" evidence="7">
    <location>
        <begin position="24"/>
        <end position="38"/>
    </location>
</feature>
<dbReference type="InterPro" id="IPR015048">
    <property type="entry name" value="DUF1899"/>
</dbReference>
<evidence type="ECO:0000313" key="10">
    <source>
        <dbReference type="Proteomes" id="UP000825434"/>
    </source>
</evidence>
<evidence type="ECO:0000313" key="9">
    <source>
        <dbReference type="EMBL" id="QWU89491.1"/>
    </source>
</evidence>
<feature type="compositionally biased region" description="Basic and acidic residues" evidence="7">
    <location>
        <begin position="1"/>
        <end position="17"/>
    </location>
</feature>
<dbReference type="SMART" id="SM01166">
    <property type="entry name" value="DUF1899"/>
    <property type="match status" value="1"/>
</dbReference>
<organism evidence="9 10">
    <name type="scientific">Candidozyma haemuli</name>
    <dbReference type="NCBI Taxonomy" id="45357"/>
    <lineage>
        <taxon>Eukaryota</taxon>
        <taxon>Fungi</taxon>
        <taxon>Dikarya</taxon>
        <taxon>Ascomycota</taxon>
        <taxon>Saccharomycotina</taxon>
        <taxon>Pichiomycetes</taxon>
        <taxon>Metschnikowiaceae</taxon>
        <taxon>Candidozyma</taxon>
    </lineage>
</organism>
<dbReference type="PROSITE" id="PS50294">
    <property type="entry name" value="WD_REPEATS_REGION"/>
    <property type="match status" value="3"/>
</dbReference>
<dbReference type="SMART" id="SM00320">
    <property type="entry name" value="WD40"/>
    <property type="match status" value="4"/>
</dbReference>
<dbReference type="Pfam" id="PF00400">
    <property type="entry name" value="WD40"/>
    <property type="match status" value="3"/>
</dbReference>
<protein>
    <recommendedName>
        <fullName evidence="5">Coronin</fullName>
    </recommendedName>
</protein>
<feature type="region of interest" description="Disordered" evidence="7">
    <location>
        <begin position="645"/>
        <end position="829"/>
    </location>
</feature>
<dbReference type="SMART" id="SM01167">
    <property type="entry name" value="DUF1900"/>
    <property type="match status" value="1"/>
</dbReference>
<feature type="repeat" description="WD" evidence="4">
    <location>
        <begin position="398"/>
        <end position="439"/>
    </location>
</feature>
<comment type="similarity">
    <text evidence="1 5">Belongs to the WD repeat coronin family.</text>
</comment>
<keyword evidence="3 5" id="KW-0677">Repeat</keyword>
<feature type="domain" description="DUF1899" evidence="8">
    <location>
        <begin position="223"/>
        <end position="287"/>
    </location>
</feature>
<dbReference type="SUPFAM" id="SSF50978">
    <property type="entry name" value="WD40 repeat-like"/>
    <property type="match status" value="1"/>
</dbReference>
<feature type="region of interest" description="Disordered" evidence="7">
    <location>
        <begin position="1"/>
        <end position="45"/>
    </location>
</feature>
<sequence length="870" mass="97708">MDSRKGDSEHPEEEVLRLRANVVRRGEKRDVSESEARRQQVSRAYNRKLDVKEKNKLRRKKRDQRISSRLKATEWYLAKLGPKPGEGSSFPAIVATHLPPNQWPQGTDAPGQEQLDYLLGRVDDVQSVDLNRLYGMFSEWKSLSEEESRHQWSQEVRLAVKQHLGSTSLAEISGARELVDRKQEEILAGSSDVCNADSLHSNSQHEVCIRKIPNQHQLTTSGKFVRASKYRHVFGQASKKELCYENLKITKNAWDSNIITTNGKYLACNWDASGGGAFAIIPLSEPGKAPDTVPLFRGHKGPVLDTAFNPFNEQQVISCSDDGNILLWDIPEDFSFHHYVDENDNPKDIVEPTKVLSGHKRKVGHVAFHPCAENVIASCSLDYTVKIWDLESGEAKLTLPHKDLVTSFAFNYNGSLLATTSRDKKLRIWDVRAEKVISEGPGHTGAKPSRVVWAGNTNRVITTGFSRMSDRQVGVWDVDNIEAGPIGGFIVIDASSGVLIPVFDESNNIFYIAGKGDGNIRYYEYDNDELYELSQFPSTDAQRGFAWAPKTACNVKDNEILKSFKTVNDSSVEPVSFIVPRKSDNFQEDIYPDAPSNKPALSSSDWFSGKEVNGPLLVKMESIYEGKSGEITDSKPAVNISEVKKEVQAQKEAASKKRESPKKEEPKKETPKSTPEPAKEESPKENVDDVLKSSSEVDNLLTKVTDESDDEDSRQLKQDEGKDEDWEEVKKPESLKESTPESAKKEDYISKLKPKSKEVSKEEPKKEEPKKVEEPKNEEPKVEEPKVEPKKEEPKKEEPKKEVKKEEPKKDDSKKDEKAAGAPTLRSTVDKLAKLVETLEGQIGKLTEANAEKNTRIESLEQKIDSLLQK</sequence>
<evidence type="ECO:0000256" key="2">
    <source>
        <dbReference type="ARBA" id="ARBA00022574"/>
    </source>
</evidence>
<dbReference type="Pfam" id="PF16300">
    <property type="entry name" value="WD40_4"/>
    <property type="match status" value="1"/>
</dbReference>
<gene>
    <name evidence="9" type="ORF">CA3LBN_003814</name>
</gene>
<accession>A0ABX8I883</accession>
<dbReference type="InterPro" id="IPR020472">
    <property type="entry name" value="WD40_PAC1"/>
</dbReference>
<feature type="coiled-coil region" evidence="6">
    <location>
        <begin position="829"/>
        <end position="870"/>
    </location>
</feature>
<reference evidence="9 10" key="1">
    <citation type="submission" date="2021-06" db="EMBL/GenBank/DDBJ databases">
        <title>Candida outbreak in Lebanon.</title>
        <authorList>
            <person name="Finianos M."/>
        </authorList>
    </citation>
    <scope>NUCLEOTIDE SEQUENCE [LARGE SCALE GENOMIC DNA]</scope>
    <source>
        <strain evidence="9">CA3LBN</strain>
    </source>
</reference>
<dbReference type="PROSITE" id="PS50082">
    <property type="entry name" value="WD_REPEATS_2"/>
    <property type="match status" value="3"/>
</dbReference>
<proteinExistence type="inferred from homology"/>
<evidence type="ECO:0000259" key="8">
    <source>
        <dbReference type="SMART" id="SM01166"/>
    </source>
</evidence>
<dbReference type="Pfam" id="PF08953">
    <property type="entry name" value="DUF1899"/>
    <property type="match status" value="1"/>
</dbReference>
<feature type="compositionally biased region" description="Basic and acidic residues" evidence="7">
    <location>
        <begin position="728"/>
        <end position="819"/>
    </location>
</feature>
<keyword evidence="6" id="KW-0175">Coiled coil</keyword>
<dbReference type="PANTHER" id="PTHR10856">
    <property type="entry name" value="CORONIN"/>
    <property type="match status" value="1"/>
</dbReference>
<dbReference type="Gene3D" id="2.130.10.10">
    <property type="entry name" value="YVTN repeat-like/Quinoprotein amine dehydrogenase"/>
    <property type="match status" value="1"/>
</dbReference>
<keyword evidence="10" id="KW-1185">Reference proteome</keyword>
<dbReference type="InterPro" id="IPR015505">
    <property type="entry name" value="Coronin"/>
</dbReference>
<dbReference type="Proteomes" id="UP000825434">
    <property type="component" value="Chromosome 4"/>
</dbReference>
<dbReference type="InterPro" id="IPR036322">
    <property type="entry name" value="WD40_repeat_dom_sf"/>
</dbReference>
<dbReference type="InterPro" id="IPR019775">
    <property type="entry name" value="WD40_repeat_CS"/>
</dbReference>
<evidence type="ECO:0000256" key="5">
    <source>
        <dbReference type="RuleBase" id="RU280818"/>
    </source>
</evidence>
<evidence type="ECO:0000256" key="4">
    <source>
        <dbReference type="PROSITE-ProRule" id="PRU00221"/>
    </source>
</evidence>
<feature type="repeat" description="WD" evidence="4">
    <location>
        <begin position="356"/>
        <end position="398"/>
    </location>
</feature>
<evidence type="ECO:0000256" key="3">
    <source>
        <dbReference type="ARBA" id="ARBA00022737"/>
    </source>
</evidence>
<evidence type="ECO:0000256" key="1">
    <source>
        <dbReference type="ARBA" id="ARBA00009482"/>
    </source>
</evidence>
<evidence type="ECO:0000256" key="6">
    <source>
        <dbReference type="SAM" id="Coils"/>
    </source>
</evidence>
<feature type="compositionally biased region" description="Basic and acidic residues" evidence="7">
    <location>
        <begin position="645"/>
        <end position="691"/>
    </location>
</feature>
<dbReference type="PANTHER" id="PTHR10856:SF0">
    <property type="entry name" value="CORONIN"/>
    <property type="match status" value="1"/>
</dbReference>
<evidence type="ECO:0000256" key="7">
    <source>
        <dbReference type="SAM" id="MobiDB-lite"/>
    </source>
</evidence>
<name>A0ABX8I883_9ASCO</name>
<keyword evidence="2 4" id="KW-0853">WD repeat</keyword>
<feature type="repeat" description="WD" evidence="4">
    <location>
        <begin position="296"/>
        <end position="330"/>
    </location>
</feature>
<dbReference type="PRINTS" id="PR00320">
    <property type="entry name" value="GPROTEINBRPT"/>
</dbReference>